<evidence type="ECO:0000313" key="4">
    <source>
        <dbReference type="EMBL" id="KHF40557.1"/>
    </source>
</evidence>
<keyword evidence="5" id="KW-1185">Reference proteome</keyword>
<dbReference type="GO" id="GO:0046872">
    <property type="term" value="F:metal ion binding"/>
    <property type="evidence" value="ECO:0007669"/>
    <property type="project" value="UniProtKB-KW"/>
</dbReference>
<dbReference type="OrthoDB" id="9762324at2"/>
<dbReference type="PANTHER" id="PTHR45953:SF1">
    <property type="entry name" value="IDURONATE 2-SULFATASE"/>
    <property type="match status" value="1"/>
</dbReference>
<sequence>MKAVVILLDTLNRKMLETYNQQTWVKTPNISRLAEKSVIFDNHWSGSLPCMPARRDMFTGRLAFLERGWGGMEPFDVTLQQTLREGEVFSHIVTDHYHYFSTGGENYCQGFNTWDFYRGQESDPWISRVASPDMPENFLGRVMPQNEHNRTVLMSEEDYPGPQTMKGACKWLEDNKEADQFFLMVEAFDPHEPFNCPEKYLDLYDDKYDGPRFDWPGYKKVTESPEEMDHIQKHYAANLTMIDHWLGKLLDVMDDQNLWEDTLVIFTTDHGLLLGEHEWTGKNFMHVYNEVAHLPLMVHVPGVAGGARMNKLTQNIDLMPTILEYFGLDVPSTVNGSSLLGLINGQSDEIRKYALYGMFGMTVNITDGVYTYMRAPVREDNDPCFWYTAMPTSFRAHLGKDKMNQIEIGRFLPYTDFPVYKIPNSEEGKPFSFYKNIKESFLFNIKDDYDQLEPIDDKELEAFYINRLTEEMKDENAPKEQFIRLGL</sequence>
<feature type="domain" description="Sulfatase N-terminal" evidence="3">
    <location>
        <begin position="4"/>
        <end position="327"/>
    </location>
</feature>
<dbReference type="Pfam" id="PF00884">
    <property type="entry name" value="Sulfatase"/>
    <property type="match status" value="1"/>
</dbReference>
<dbReference type="STRING" id="333138.LQ50_08500"/>
<keyword evidence="2" id="KW-0378">Hydrolase</keyword>
<keyword evidence="1" id="KW-0479">Metal-binding</keyword>
<dbReference type="InterPro" id="IPR000917">
    <property type="entry name" value="Sulfatase_N"/>
</dbReference>
<dbReference type="EMBL" id="JRJU01000008">
    <property type="protein sequence ID" value="KHF40557.1"/>
    <property type="molecule type" value="Genomic_DNA"/>
</dbReference>
<dbReference type="Gene3D" id="3.40.720.10">
    <property type="entry name" value="Alkaline Phosphatase, subunit A"/>
    <property type="match status" value="1"/>
</dbReference>
<accession>A0A0B0II49</accession>
<reference evidence="4 5" key="1">
    <citation type="submission" date="2014-09" db="EMBL/GenBank/DDBJ databases">
        <title>Genome sequencing and annotation of Bacillus Okhensis strain Kh10-101T.</title>
        <authorList>
            <person name="Prakash J.S."/>
        </authorList>
    </citation>
    <scope>NUCLEOTIDE SEQUENCE [LARGE SCALE GENOMIC DNA]</scope>
    <source>
        <strain evidence="5">Kh10-101T</strain>
    </source>
</reference>
<organism evidence="4 5">
    <name type="scientific">Halalkalibacter okhensis</name>
    <dbReference type="NCBI Taxonomy" id="333138"/>
    <lineage>
        <taxon>Bacteria</taxon>
        <taxon>Bacillati</taxon>
        <taxon>Bacillota</taxon>
        <taxon>Bacilli</taxon>
        <taxon>Bacillales</taxon>
        <taxon>Bacillaceae</taxon>
        <taxon>Halalkalibacter</taxon>
    </lineage>
</organism>
<dbReference type="RefSeq" id="WP_034627928.1">
    <property type="nucleotide sequence ID" value="NZ_JRJU01000008.1"/>
</dbReference>
<dbReference type="GO" id="GO:0005737">
    <property type="term" value="C:cytoplasm"/>
    <property type="evidence" value="ECO:0007669"/>
    <property type="project" value="TreeGrafter"/>
</dbReference>
<evidence type="ECO:0000256" key="1">
    <source>
        <dbReference type="ARBA" id="ARBA00022723"/>
    </source>
</evidence>
<evidence type="ECO:0000256" key="2">
    <source>
        <dbReference type="ARBA" id="ARBA00022801"/>
    </source>
</evidence>
<gene>
    <name evidence="4" type="ORF">LQ50_08500</name>
</gene>
<name>A0A0B0II49_9BACI</name>
<dbReference type="Proteomes" id="UP000030832">
    <property type="component" value="Unassembled WGS sequence"/>
</dbReference>
<dbReference type="SUPFAM" id="SSF53649">
    <property type="entry name" value="Alkaline phosphatase-like"/>
    <property type="match status" value="1"/>
</dbReference>
<dbReference type="CDD" id="cd16148">
    <property type="entry name" value="sulfatase_like"/>
    <property type="match status" value="1"/>
</dbReference>
<dbReference type="InterPro" id="IPR017850">
    <property type="entry name" value="Alkaline_phosphatase_core_sf"/>
</dbReference>
<comment type="caution">
    <text evidence="4">The sequence shown here is derived from an EMBL/GenBank/DDBJ whole genome shotgun (WGS) entry which is preliminary data.</text>
</comment>
<dbReference type="eggNOG" id="COG3119">
    <property type="taxonomic scope" value="Bacteria"/>
</dbReference>
<proteinExistence type="predicted"/>
<evidence type="ECO:0000259" key="3">
    <source>
        <dbReference type="Pfam" id="PF00884"/>
    </source>
</evidence>
<dbReference type="GO" id="GO:0008484">
    <property type="term" value="F:sulfuric ester hydrolase activity"/>
    <property type="evidence" value="ECO:0007669"/>
    <property type="project" value="TreeGrafter"/>
</dbReference>
<evidence type="ECO:0000313" key="5">
    <source>
        <dbReference type="Proteomes" id="UP000030832"/>
    </source>
</evidence>
<dbReference type="AlphaFoldDB" id="A0A0B0II49"/>
<dbReference type="PANTHER" id="PTHR45953">
    <property type="entry name" value="IDURONATE 2-SULFATASE"/>
    <property type="match status" value="1"/>
</dbReference>
<protein>
    <submittedName>
        <fullName evidence="4">Sulfatase</fullName>
    </submittedName>
</protein>